<dbReference type="InterPro" id="IPR003661">
    <property type="entry name" value="HisK_dim/P_dom"/>
</dbReference>
<dbReference type="Proteomes" id="UP000006695">
    <property type="component" value="Chromosome"/>
</dbReference>
<dbReference type="SUPFAM" id="SSF47384">
    <property type="entry name" value="Homodimeric domain of signal transducing histidine kinase"/>
    <property type="match status" value="1"/>
</dbReference>
<dbReference type="GO" id="GO:0005886">
    <property type="term" value="C:plasma membrane"/>
    <property type="evidence" value="ECO:0007669"/>
    <property type="project" value="TreeGrafter"/>
</dbReference>
<dbReference type="NCBIfam" id="TIGR00229">
    <property type="entry name" value="sensory_box"/>
    <property type="match status" value="3"/>
</dbReference>
<dbReference type="InterPro" id="IPR035965">
    <property type="entry name" value="PAS-like_dom_sf"/>
</dbReference>
<dbReference type="KEGG" id="gur:Gura_1221"/>
<comment type="catalytic activity">
    <reaction evidence="1">
        <text>ATP + protein L-histidine = ADP + protein N-phospho-L-histidine.</text>
        <dbReference type="EC" id="2.7.13.3"/>
    </reaction>
</comment>
<feature type="domain" description="Histidine kinase" evidence="8">
    <location>
        <begin position="423"/>
        <end position="637"/>
    </location>
</feature>
<keyword evidence="4 11" id="KW-0808">Transferase</keyword>
<dbReference type="InterPro" id="IPR036890">
    <property type="entry name" value="HATPase_C_sf"/>
</dbReference>
<dbReference type="SMART" id="SM00086">
    <property type="entry name" value="PAC"/>
    <property type="match status" value="3"/>
</dbReference>
<dbReference type="SMART" id="SM00091">
    <property type="entry name" value="PAS"/>
    <property type="match status" value="3"/>
</dbReference>
<evidence type="ECO:0000256" key="5">
    <source>
        <dbReference type="ARBA" id="ARBA00022777"/>
    </source>
</evidence>
<evidence type="ECO:0000256" key="7">
    <source>
        <dbReference type="ARBA" id="ARBA00023136"/>
    </source>
</evidence>
<dbReference type="Pfam" id="PF08447">
    <property type="entry name" value="PAS_3"/>
    <property type="match status" value="1"/>
</dbReference>
<evidence type="ECO:0000313" key="12">
    <source>
        <dbReference type="Proteomes" id="UP000006695"/>
    </source>
</evidence>
<dbReference type="EC" id="2.7.13.3" evidence="2"/>
<dbReference type="InterPro" id="IPR000700">
    <property type="entry name" value="PAS-assoc_C"/>
</dbReference>
<dbReference type="PROSITE" id="PS50112">
    <property type="entry name" value="PAS"/>
    <property type="match status" value="2"/>
</dbReference>
<evidence type="ECO:0000256" key="4">
    <source>
        <dbReference type="ARBA" id="ARBA00022679"/>
    </source>
</evidence>
<dbReference type="PROSITE" id="PS50109">
    <property type="entry name" value="HIS_KIN"/>
    <property type="match status" value="1"/>
</dbReference>
<keyword evidence="7" id="KW-0472">Membrane</keyword>
<dbReference type="Pfam" id="PF08448">
    <property type="entry name" value="PAS_4"/>
    <property type="match status" value="1"/>
</dbReference>
<keyword evidence="6" id="KW-0902">Two-component regulatory system</keyword>
<dbReference type="InterPro" id="IPR005467">
    <property type="entry name" value="His_kinase_dom"/>
</dbReference>
<accession>A5GAH6</accession>
<evidence type="ECO:0000259" key="10">
    <source>
        <dbReference type="PROSITE" id="PS50113"/>
    </source>
</evidence>
<dbReference type="SMART" id="SM00388">
    <property type="entry name" value="HisKA"/>
    <property type="match status" value="1"/>
</dbReference>
<dbReference type="InterPro" id="IPR013767">
    <property type="entry name" value="PAS_fold"/>
</dbReference>
<protein>
    <recommendedName>
        <fullName evidence="2">histidine kinase</fullName>
        <ecNumber evidence="2">2.7.13.3</ecNumber>
    </recommendedName>
</protein>
<dbReference type="PROSITE" id="PS50113">
    <property type="entry name" value="PAC"/>
    <property type="match status" value="3"/>
</dbReference>
<gene>
    <name evidence="11" type="ordered locus">Gura_1221</name>
</gene>
<dbReference type="InterPro" id="IPR001610">
    <property type="entry name" value="PAC"/>
</dbReference>
<dbReference type="AlphaFoldDB" id="A5GAH6"/>
<evidence type="ECO:0000313" key="11">
    <source>
        <dbReference type="EMBL" id="ABQ25425.1"/>
    </source>
</evidence>
<dbReference type="Pfam" id="PF00989">
    <property type="entry name" value="PAS"/>
    <property type="match status" value="1"/>
</dbReference>
<dbReference type="Pfam" id="PF02518">
    <property type="entry name" value="HATPase_c"/>
    <property type="match status" value="1"/>
</dbReference>
<evidence type="ECO:0000256" key="3">
    <source>
        <dbReference type="ARBA" id="ARBA00022553"/>
    </source>
</evidence>
<dbReference type="SUPFAM" id="SSF55785">
    <property type="entry name" value="PYP-like sensor domain (PAS domain)"/>
    <property type="match status" value="3"/>
</dbReference>
<evidence type="ECO:0000256" key="6">
    <source>
        <dbReference type="ARBA" id="ARBA00023012"/>
    </source>
</evidence>
<feature type="domain" description="PAS" evidence="9">
    <location>
        <begin position="294"/>
        <end position="364"/>
    </location>
</feature>
<reference evidence="11 12" key="1">
    <citation type="submission" date="2007-05" db="EMBL/GenBank/DDBJ databases">
        <title>Complete sequence of Geobacter uraniireducens Rf4.</title>
        <authorList>
            <consortium name="US DOE Joint Genome Institute"/>
            <person name="Copeland A."/>
            <person name="Lucas S."/>
            <person name="Lapidus A."/>
            <person name="Barry K."/>
            <person name="Detter J.C."/>
            <person name="Glavina del Rio T."/>
            <person name="Hammon N."/>
            <person name="Israni S."/>
            <person name="Dalin E."/>
            <person name="Tice H."/>
            <person name="Pitluck S."/>
            <person name="Chertkov O."/>
            <person name="Brettin T."/>
            <person name="Bruce D."/>
            <person name="Han C."/>
            <person name="Schmutz J."/>
            <person name="Larimer F."/>
            <person name="Land M."/>
            <person name="Hauser L."/>
            <person name="Kyrpides N."/>
            <person name="Mikhailova N."/>
            <person name="Shelobolina E."/>
            <person name="Aklujkar M."/>
            <person name="Lovley D."/>
            <person name="Richardson P."/>
        </authorList>
    </citation>
    <scope>NUCLEOTIDE SEQUENCE [LARGE SCALE GENOMIC DNA]</scope>
    <source>
        <strain evidence="11 12">Rf4</strain>
    </source>
</reference>
<proteinExistence type="predicted"/>
<dbReference type="GO" id="GO:0000155">
    <property type="term" value="F:phosphorelay sensor kinase activity"/>
    <property type="evidence" value="ECO:0007669"/>
    <property type="project" value="InterPro"/>
</dbReference>
<dbReference type="InterPro" id="IPR003594">
    <property type="entry name" value="HATPase_dom"/>
</dbReference>
<feature type="domain" description="PAS" evidence="9">
    <location>
        <begin position="41"/>
        <end position="115"/>
    </location>
</feature>
<dbReference type="HOGENOM" id="CLU_436074_0_0_7"/>
<dbReference type="InterPro" id="IPR036097">
    <property type="entry name" value="HisK_dim/P_sf"/>
</dbReference>
<evidence type="ECO:0000259" key="9">
    <source>
        <dbReference type="PROSITE" id="PS50112"/>
    </source>
</evidence>
<feature type="domain" description="PAC" evidence="10">
    <location>
        <begin position="245"/>
        <end position="297"/>
    </location>
</feature>
<dbReference type="FunFam" id="1.10.287.130:FF:000001">
    <property type="entry name" value="Two-component sensor histidine kinase"/>
    <property type="match status" value="1"/>
</dbReference>
<dbReference type="Pfam" id="PF00512">
    <property type="entry name" value="HisKA"/>
    <property type="match status" value="1"/>
</dbReference>
<dbReference type="InterPro" id="IPR000014">
    <property type="entry name" value="PAS"/>
</dbReference>
<dbReference type="InterPro" id="IPR004358">
    <property type="entry name" value="Sig_transdc_His_kin-like_C"/>
</dbReference>
<dbReference type="CDD" id="cd00082">
    <property type="entry name" value="HisKA"/>
    <property type="match status" value="1"/>
</dbReference>
<dbReference type="SMART" id="SM00387">
    <property type="entry name" value="HATPase_c"/>
    <property type="match status" value="1"/>
</dbReference>
<dbReference type="FunFam" id="3.30.565.10:FF:000006">
    <property type="entry name" value="Sensor histidine kinase WalK"/>
    <property type="match status" value="1"/>
</dbReference>
<dbReference type="Gene3D" id="1.10.287.130">
    <property type="match status" value="1"/>
</dbReference>
<evidence type="ECO:0000256" key="1">
    <source>
        <dbReference type="ARBA" id="ARBA00000085"/>
    </source>
</evidence>
<evidence type="ECO:0000256" key="2">
    <source>
        <dbReference type="ARBA" id="ARBA00012438"/>
    </source>
</evidence>
<dbReference type="STRING" id="351605.Gura_1221"/>
<dbReference type="PANTHER" id="PTHR43047">
    <property type="entry name" value="TWO-COMPONENT HISTIDINE PROTEIN KINASE"/>
    <property type="match status" value="1"/>
</dbReference>
<dbReference type="PRINTS" id="PR00344">
    <property type="entry name" value="BCTRLSENSOR"/>
</dbReference>
<feature type="domain" description="PAC" evidence="10">
    <location>
        <begin position="367"/>
        <end position="419"/>
    </location>
</feature>
<dbReference type="SUPFAM" id="SSF55874">
    <property type="entry name" value="ATPase domain of HSP90 chaperone/DNA topoisomerase II/histidine kinase"/>
    <property type="match status" value="1"/>
</dbReference>
<keyword evidence="5 11" id="KW-0418">Kinase</keyword>
<dbReference type="Gene3D" id="3.30.450.20">
    <property type="entry name" value="PAS domain"/>
    <property type="match status" value="3"/>
</dbReference>
<dbReference type="PANTHER" id="PTHR43047:SF72">
    <property type="entry name" value="OSMOSENSING HISTIDINE PROTEIN KINASE SLN1"/>
    <property type="match status" value="1"/>
</dbReference>
<dbReference type="CDD" id="cd00130">
    <property type="entry name" value="PAS"/>
    <property type="match status" value="3"/>
</dbReference>
<dbReference type="CDD" id="cd00075">
    <property type="entry name" value="HATPase"/>
    <property type="match status" value="1"/>
</dbReference>
<keyword evidence="12" id="KW-1185">Reference proteome</keyword>
<dbReference type="InterPro" id="IPR013656">
    <property type="entry name" value="PAS_4"/>
</dbReference>
<sequence>MFIKPIGSPRTKANFMRANLLKHFLRKMRAKERKQMEEAESYALLRVMFDQSSSLISVLKPDGTVLDINSSAFDVIGGTKSEAIGKPFWETLAWVHSPELQERLRQAIKSAAQGEFVSFEATHPTADGKLIYVDFSLKPVKDDDGNVVLLLPEGRDITKRREAEEALREVAVKYRIVADNTYNWEFWLSPADRFIYTSPSCRRISGHGAEEFNADPGLLRSIIHPDDRHLWTDHRHDITQTKALGELELRIVRPDGDIRWVHHVCIPVFDDNGNHLGTRGSFSDITERKQAEEKNLRLAVMVESSDDAIVGKTLDGIITSWNRGAEKIFGYSEDEVLGKPITMLIPAENVDEVLQMDERLRHGEHIEHFETVRRRKDGQLIHMSLSYSPIRDAQGRVVAVSTIGRDITERKEMEQMKDEMISAVSHEMRTPLTAMLGYTEFMLDNEVPADQQREYLRITLHESEKLNELIGNFLDLQRLRSRKETVTWRPLPLQPLLEETVALFTRVSERHHITLDCPSDLPRICGDNKQLRQVFNNLVSNAVKYSPKGGAVRVAARREKDCVVITVRDEGIGISPQAVERIFERFYRVNNTACRVFGGTGLGLALVREIVTAHGGEVWVESTLGKGSTFFVSLPVA</sequence>
<dbReference type="EMBL" id="CP000698">
    <property type="protein sequence ID" value="ABQ25425.1"/>
    <property type="molecule type" value="Genomic_DNA"/>
</dbReference>
<dbReference type="InterPro" id="IPR013655">
    <property type="entry name" value="PAS_fold_3"/>
</dbReference>
<keyword evidence="3" id="KW-0597">Phosphoprotein</keyword>
<organism evidence="11 12">
    <name type="scientific">Geotalea uraniireducens (strain Rf4)</name>
    <name type="common">Geobacter uraniireducens</name>
    <dbReference type="NCBI Taxonomy" id="351605"/>
    <lineage>
        <taxon>Bacteria</taxon>
        <taxon>Pseudomonadati</taxon>
        <taxon>Thermodesulfobacteriota</taxon>
        <taxon>Desulfuromonadia</taxon>
        <taxon>Geobacterales</taxon>
        <taxon>Geobacteraceae</taxon>
        <taxon>Geotalea</taxon>
    </lineage>
</organism>
<name>A5GAH6_GEOUR</name>
<evidence type="ECO:0000259" key="8">
    <source>
        <dbReference type="PROSITE" id="PS50109"/>
    </source>
</evidence>
<dbReference type="Gene3D" id="3.30.565.10">
    <property type="entry name" value="Histidine kinase-like ATPase, C-terminal domain"/>
    <property type="match status" value="1"/>
</dbReference>
<feature type="domain" description="PAC" evidence="10">
    <location>
        <begin position="117"/>
        <end position="169"/>
    </location>
</feature>
<dbReference type="GO" id="GO:0009927">
    <property type="term" value="F:histidine phosphotransfer kinase activity"/>
    <property type="evidence" value="ECO:0007669"/>
    <property type="project" value="TreeGrafter"/>
</dbReference>
<dbReference type="GO" id="GO:0006355">
    <property type="term" value="P:regulation of DNA-templated transcription"/>
    <property type="evidence" value="ECO:0007669"/>
    <property type="project" value="InterPro"/>
</dbReference>